<keyword evidence="3" id="KW-0408">Iron</keyword>
<dbReference type="PROSITE" id="PS51296">
    <property type="entry name" value="RIESKE"/>
    <property type="match status" value="1"/>
</dbReference>
<evidence type="ECO:0000256" key="2">
    <source>
        <dbReference type="ARBA" id="ARBA00022723"/>
    </source>
</evidence>
<organism evidence="6">
    <name type="scientific">Anaerolinea thermolimosa</name>
    <dbReference type="NCBI Taxonomy" id="229919"/>
    <lineage>
        <taxon>Bacteria</taxon>
        <taxon>Bacillati</taxon>
        <taxon>Chloroflexota</taxon>
        <taxon>Anaerolineae</taxon>
        <taxon>Anaerolineales</taxon>
        <taxon>Anaerolineaceae</taxon>
        <taxon>Anaerolinea</taxon>
    </lineage>
</organism>
<reference evidence="6" key="1">
    <citation type="journal article" date="2020" name="mSystems">
        <title>Genome- and Community-Level Interaction Insights into Carbon Utilization and Element Cycling Functions of Hydrothermarchaeota in Hydrothermal Sediment.</title>
        <authorList>
            <person name="Zhou Z."/>
            <person name="Liu Y."/>
            <person name="Xu W."/>
            <person name="Pan J."/>
            <person name="Luo Z.H."/>
            <person name="Li M."/>
        </authorList>
    </citation>
    <scope>NUCLEOTIDE SEQUENCE [LARGE SCALE GENOMIC DNA]</scope>
    <source>
        <strain evidence="6">SpSt-573</strain>
    </source>
</reference>
<dbReference type="GO" id="GO:0046872">
    <property type="term" value="F:metal ion binding"/>
    <property type="evidence" value="ECO:0007669"/>
    <property type="project" value="UniProtKB-KW"/>
</dbReference>
<dbReference type="Gene3D" id="2.102.10.10">
    <property type="entry name" value="Rieske [2Fe-2S] iron-sulphur domain"/>
    <property type="match status" value="1"/>
</dbReference>
<evidence type="ECO:0000256" key="3">
    <source>
        <dbReference type="ARBA" id="ARBA00023004"/>
    </source>
</evidence>
<evidence type="ECO:0000313" key="6">
    <source>
        <dbReference type="EMBL" id="HGS21288.1"/>
    </source>
</evidence>
<sequence>MPDVESAAQYNYVRVARVEDLPSGERLFIEIDDLPVVVINLGGIYFAIGDICTHDEGPLGDGEIEDHHIICPRHGAKFDLRTGKALTLPAVIDTPAFPVRVAEGWIELGLKTPDSQKPR</sequence>
<protein>
    <submittedName>
        <fullName evidence="6">Non-heme iron oxygenase ferredoxin subunit</fullName>
    </submittedName>
</protein>
<proteinExistence type="predicted"/>
<accession>A0A7C4PLP8</accession>
<dbReference type="SUPFAM" id="SSF50022">
    <property type="entry name" value="ISP domain"/>
    <property type="match status" value="1"/>
</dbReference>
<evidence type="ECO:0000256" key="4">
    <source>
        <dbReference type="ARBA" id="ARBA00023014"/>
    </source>
</evidence>
<gene>
    <name evidence="6" type="ORF">ENT37_05395</name>
</gene>
<dbReference type="GO" id="GO:0004497">
    <property type="term" value="F:monooxygenase activity"/>
    <property type="evidence" value="ECO:0007669"/>
    <property type="project" value="UniProtKB-ARBA"/>
</dbReference>
<dbReference type="PANTHER" id="PTHR21496">
    <property type="entry name" value="FERREDOXIN-RELATED"/>
    <property type="match status" value="1"/>
</dbReference>
<dbReference type="PANTHER" id="PTHR21496:SF23">
    <property type="entry name" value="3-PHENYLPROPIONATE_CINNAMIC ACID DIOXYGENASE FERREDOXIN SUBUNIT"/>
    <property type="match status" value="1"/>
</dbReference>
<name>A0A7C4PLP8_9CHLR</name>
<keyword evidence="4" id="KW-0411">Iron-sulfur</keyword>
<dbReference type="Pfam" id="PF00355">
    <property type="entry name" value="Rieske"/>
    <property type="match status" value="1"/>
</dbReference>
<dbReference type="CDD" id="cd03528">
    <property type="entry name" value="Rieske_RO_ferredoxin"/>
    <property type="match status" value="1"/>
</dbReference>
<dbReference type="GO" id="GO:0051537">
    <property type="term" value="F:2 iron, 2 sulfur cluster binding"/>
    <property type="evidence" value="ECO:0007669"/>
    <property type="project" value="UniProtKB-KW"/>
</dbReference>
<dbReference type="InterPro" id="IPR017941">
    <property type="entry name" value="Rieske_2Fe-2S"/>
</dbReference>
<evidence type="ECO:0000256" key="1">
    <source>
        <dbReference type="ARBA" id="ARBA00022714"/>
    </source>
</evidence>
<dbReference type="EMBL" id="DSYK01000278">
    <property type="protein sequence ID" value="HGS21288.1"/>
    <property type="molecule type" value="Genomic_DNA"/>
</dbReference>
<evidence type="ECO:0000259" key="5">
    <source>
        <dbReference type="PROSITE" id="PS51296"/>
    </source>
</evidence>
<feature type="domain" description="Rieske" evidence="5">
    <location>
        <begin position="13"/>
        <end position="108"/>
    </location>
</feature>
<dbReference type="GO" id="GO:0016705">
    <property type="term" value="F:oxidoreductase activity, acting on paired donors, with incorporation or reduction of molecular oxygen"/>
    <property type="evidence" value="ECO:0007669"/>
    <property type="project" value="UniProtKB-ARBA"/>
</dbReference>
<keyword evidence="1" id="KW-0001">2Fe-2S</keyword>
<comment type="caution">
    <text evidence="6">The sequence shown here is derived from an EMBL/GenBank/DDBJ whole genome shotgun (WGS) entry which is preliminary data.</text>
</comment>
<dbReference type="InterPro" id="IPR036922">
    <property type="entry name" value="Rieske_2Fe-2S_sf"/>
</dbReference>
<keyword evidence="2" id="KW-0479">Metal-binding</keyword>
<dbReference type="AlphaFoldDB" id="A0A7C4PLP8"/>